<keyword evidence="7" id="KW-1185">Reference proteome</keyword>
<evidence type="ECO:0000313" key="6">
    <source>
        <dbReference type="EMBL" id="MEW9501809.1"/>
    </source>
</evidence>
<accession>A0ABV3Q394</accession>
<feature type="domain" description="HTH rpiR-type" evidence="4">
    <location>
        <begin position="4"/>
        <end position="80"/>
    </location>
</feature>
<dbReference type="Proteomes" id="UP001556040">
    <property type="component" value="Unassembled WGS sequence"/>
</dbReference>
<dbReference type="SUPFAM" id="SSF46689">
    <property type="entry name" value="Homeodomain-like"/>
    <property type="match status" value="1"/>
</dbReference>
<reference evidence="6 7" key="1">
    <citation type="journal article" date="1979" name="Int. J. Syst. Evol. Microbiol.">
        <title>Bacillus globisporus subsp. marinus subsp. nov.</title>
        <authorList>
            <person name="Liu H."/>
        </authorList>
    </citation>
    <scope>NUCLEOTIDE SEQUENCE [LARGE SCALE GENOMIC DNA]</scope>
    <source>
        <strain evidence="6 7">DSM 1297</strain>
    </source>
</reference>
<feature type="domain" description="SIS" evidence="5">
    <location>
        <begin position="128"/>
        <end position="268"/>
    </location>
</feature>
<evidence type="ECO:0000259" key="4">
    <source>
        <dbReference type="PROSITE" id="PS51071"/>
    </source>
</evidence>
<dbReference type="InterPro" id="IPR047640">
    <property type="entry name" value="RpiR-like"/>
</dbReference>
<dbReference type="InterPro" id="IPR000281">
    <property type="entry name" value="HTH_RpiR"/>
</dbReference>
<dbReference type="InterPro" id="IPR036388">
    <property type="entry name" value="WH-like_DNA-bd_sf"/>
</dbReference>
<dbReference type="InterPro" id="IPR009057">
    <property type="entry name" value="Homeodomain-like_sf"/>
</dbReference>
<dbReference type="InterPro" id="IPR001347">
    <property type="entry name" value="SIS_dom"/>
</dbReference>
<dbReference type="Gene3D" id="1.10.10.10">
    <property type="entry name" value="Winged helix-like DNA-binding domain superfamily/Winged helix DNA-binding domain"/>
    <property type="match status" value="1"/>
</dbReference>
<dbReference type="PROSITE" id="PS51071">
    <property type="entry name" value="HTH_RPIR"/>
    <property type="match status" value="1"/>
</dbReference>
<evidence type="ECO:0000313" key="7">
    <source>
        <dbReference type="Proteomes" id="UP001556040"/>
    </source>
</evidence>
<comment type="caution">
    <text evidence="6">The sequence shown here is derived from an EMBL/GenBank/DDBJ whole genome shotgun (WGS) entry which is preliminary data.</text>
</comment>
<dbReference type="RefSeq" id="WP_367779292.1">
    <property type="nucleotide sequence ID" value="NZ_JBFMIA010000005.1"/>
</dbReference>
<gene>
    <name evidence="6" type="ORF">AB1471_08330</name>
</gene>
<protein>
    <submittedName>
        <fullName evidence="6">MurR/RpiR family transcriptional regulator</fullName>
    </submittedName>
</protein>
<dbReference type="PROSITE" id="PS51464">
    <property type="entry name" value="SIS"/>
    <property type="match status" value="1"/>
</dbReference>
<dbReference type="SUPFAM" id="SSF53697">
    <property type="entry name" value="SIS domain"/>
    <property type="match status" value="1"/>
</dbReference>
<dbReference type="Gene3D" id="3.40.50.10490">
    <property type="entry name" value="Glucose-6-phosphate isomerase like protein, domain 1"/>
    <property type="match status" value="1"/>
</dbReference>
<name>A0ABV3Q394_9BACL</name>
<sequence>MSVFSVLKQIERNIEHCTRAEKMVAIYVLENPARVMEMTTKELAAACQSSEAAIMRFCKRIGIQSFKVMKLELAKELHANGEGTSEIVDSPFQLEDDPKLIMKKVMFNTIQALRNTEKMISVKTLSESIEKLHKAERVFVYGVGGSAIVVRDFAQKLLRINVNVFRSDDSHLQMVMTANATKKDVVFVVSTSGKTKEVVNMLTIAKERGVCCILLTQNGSSPARRLADLVLTMSEEEHNLRIGTMTARIAQLAIIDALFVGLCSIRGQDVFERIIDTYQVVQRLKK</sequence>
<keyword evidence="2" id="KW-0238">DNA-binding</keyword>
<proteinExistence type="predicted"/>
<dbReference type="CDD" id="cd05013">
    <property type="entry name" value="SIS_RpiR"/>
    <property type="match status" value="1"/>
</dbReference>
<dbReference type="PANTHER" id="PTHR30514">
    <property type="entry name" value="GLUCOKINASE"/>
    <property type="match status" value="1"/>
</dbReference>
<keyword evidence="3" id="KW-0804">Transcription</keyword>
<dbReference type="Pfam" id="PF01418">
    <property type="entry name" value="HTH_6"/>
    <property type="match status" value="1"/>
</dbReference>
<evidence type="ECO:0000256" key="1">
    <source>
        <dbReference type="ARBA" id="ARBA00023015"/>
    </source>
</evidence>
<organism evidence="6 7">
    <name type="scientific">Jeotgalibacillus marinus</name>
    <dbReference type="NCBI Taxonomy" id="86667"/>
    <lineage>
        <taxon>Bacteria</taxon>
        <taxon>Bacillati</taxon>
        <taxon>Bacillota</taxon>
        <taxon>Bacilli</taxon>
        <taxon>Bacillales</taxon>
        <taxon>Caryophanaceae</taxon>
        <taxon>Jeotgalibacillus</taxon>
    </lineage>
</organism>
<evidence type="ECO:0000259" key="5">
    <source>
        <dbReference type="PROSITE" id="PS51464"/>
    </source>
</evidence>
<keyword evidence="1" id="KW-0805">Transcription regulation</keyword>
<dbReference type="InterPro" id="IPR035472">
    <property type="entry name" value="RpiR-like_SIS"/>
</dbReference>
<evidence type="ECO:0000256" key="3">
    <source>
        <dbReference type="ARBA" id="ARBA00023163"/>
    </source>
</evidence>
<evidence type="ECO:0000256" key="2">
    <source>
        <dbReference type="ARBA" id="ARBA00023125"/>
    </source>
</evidence>
<dbReference type="Pfam" id="PF01380">
    <property type="entry name" value="SIS"/>
    <property type="match status" value="1"/>
</dbReference>
<dbReference type="InterPro" id="IPR046348">
    <property type="entry name" value="SIS_dom_sf"/>
</dbReference>
<dbReference type="PANTHER" id="PTHR30514:SF1">
    <property type="entry name" value="HTH-TYPE TRANSCRIPTIONAL REGULATOR HEXR-RELATED"/>
    <property type="match status" value="1"/>
</dbReference>
<dbReference type="EMBL" id="JBFMIA010000005">
    <property type="protein sequence ID" value="MEW9501809.1"/>
    <property type="molecule type" value="Genomic_DNA"/>
</dbReference>